<dbReference type="EMBL" id="VLNY01000007">
    <property type="protein sequence ID" value="KAA0021977.1"/>
    <property type="molecule type" value="Genomic_DNA"/>
</dbReference>
<evidence type="ECO:0000256" key="4">
    <source>
        <dbReference type="ARBA" id="ARBA00022827"/>
    </source>
</evidence>
<dbReference type="Pfam" id="PF02771">
    <property type="entry name" value="Acyl-CoA_dh_N"/>
    <property type="match status" value="1"/>
</dbReference>
<dbReference type="GO" id="GO:0050660">
    <property type="term" value="F:flavin adenine dinucleotide binding"/>
    <property type="evidence" value="ECO:0007669"/>
    <property type="project" value="InterPro"/>
</dbReference>
<sequence>MRRCHLPGLTEGLAGARRHRLHRRIRSVVVVDQDSRSGHRLGYTNGASSTHCRIAASDIVILSAEQRDLASSVRALLAKHANVRRAMVSDSGYDADLWRRLCDQIGIAALAIPEEFDGIGAGAVESHVVLEELGKLLVPTPMLGSVVLAAQALLAIGDTDTNSRLLPGIADGTSIAALCWAGASGWDEIGVSFDGDTLTGAAHYVLDGSAADVLIVVAHHGNDVAFFEIDPATVTRREVRTMDPTRRFAVVEFDAVTGRRLPTEDAAAVLNRVRTIACAALAAEQVGAADRCLAMTVEYTKSRVQFGRPIGSFQALKHRMADMFALVETARSASYAATNSLAADDAAVAKVYCSEAFSQVAAESIQLHGGIAITWEHDAQLYFKRAHGSAQLFGSPETYIRRFAQLA</sequence>
<dbReference type="InterPro" id="IPR013786">
    <property type="entry name" value="AcylCoA_DH/ox_N"/>
</dbReference>
<dbReference type="SUPFAM" id="SSF56645">
    <property type="entry name" value="Acyl-CoA dehydrogenase NM domain-like"/>
    <property type="match status" value="1"/>
</dbReference>
<comment type="similarity">
    <text evidence="2">Belongs to the acyl-CoA dehydrogenase family.</text>
</comment>
<organism evidence="8 9">
    <name type="scientific">Antrihabitans cavernicola</name>
    <dbReference type="NCBI Taxonomy" id="2495913"/>
    <lineage>
        <taxon>Bacteria</taxon>
        <taxon>Bacillati</taxon>
        <taxon>Actinomycetota</taxon>
        <taxon>Actinomycetes</taxon>
        <taxon>Mycobacteriales</taxon>
        <taxon>Nocardiaceae</taxon>
        <taxon>Antrihabitans</taxon>
    </lineage>
</organism>
<dbReference type="InterPro" id="IPR037069">
    <property type="entry name" value="AcylCoA_DH/ox_N_sf"/>
</dbReference>
<dbReference type="InterPro" id="IPR036250">
    <property type="entry name" value="AcylCo_DH-like_C"/>
</dbReference>
<keyword evidence="4" id="KW-0274">FAD</keyword>
<evidence type="ECO:0000313" key="9">
    <source>
        <dbReference type="Proteomes" id="UP000322244"/>
    </source>
</evidence>
<dbReference type="AlphaFoldDB" id="A0A5A7SAU0"/>
<keyword evidence="5" id="KW-0560">Oxidoreductase</keyword>
<feature type="domain" description="Acyl-CoA dehydrogenase/oxidase C-terminal" evidence="6">
    <location>
        <begin position="279"/>
        <end position="401"/>
    </location>
</feature>
<dbReference type="Pfam" id="PF00441">
    <property type="entry name" value="Acyl-CoA_dh_1"/>
    <property type="match status" value="1"/>
</dbReference>
<protein>
    <submittedName>
        <fullName evidence="8">Acyl-CoA dehydrogenase</fullName>
    </submittedName>
</protein>
<dbReference type="PANTHER" id="PTHR43884">
    <property type="entry name" value="ACYL-COA DEHYDROGENASE"/>
    <property type="match status" value="1"/>
</dbReference>
<gene>
    <name evidence="8" type="ORF">FOY51_16470</name>
</gene>
<dbReference type="Proteomes" id="UP000322244">
    <property type="component" value="Unassembled WGS sequence"/>
</dbReference>
<dbReference type="Gene3D" id="1.20.140.10">
    <property type="entry name" value="Butyryl-CoA Dehydrogenase, subunit A, domain 3"/>
    <property type="match status" value="1"/>
</dbReference>
<dbReference type="Gene3D" id="1.10.540.10">
    <property type="entry name" value="Acyl-CoA dehydrogenase/oxidase, N-terminal domain"/>
    <property type="match status" value="1"/>
</dbReference>
<evidence type="ECO:0000313" key="8">
    <source>
        <dbReference type="EMBL" id="KAA0021977.1"/>
    </source>
</evidence>
<evidence type="ECO:0000259" key="7">
    <source>
        <dbReference type="Pfam" id="PF02771"/>
    </source>
</evidence>
<proteinExistence type="inferred from homology"/>
<evidence type="ECO:0000256" key="1">
    <source>
        <dbReference type="ARBA" id="ARBA00001974"/>
    </source>
</evidence>
<evidence type="ECO:0000256" key="2">
    <source>
        <dbReference type="ARBA" id="ARBA00009347"/>
    </source>
</evidence>
<reference evidence="8 9" key="1">
    <citation type="submission" date="2019-07" db="EMBL/GenBank/DDBJ databases">
        <title>Rhodococcus cavernicolus sp. nov., isolated from a cave.</title>
        <authorList>
            <person name="Lee S.D."/>
        </authorList>
    </citation>
    <scope>NUCLEOTIDE SEQUENCE [LARGE SCALE GENOMIC DNA]</scope>
    <source>
        <strain evidence="8 9">C1-24</strain>
    </source>
</reference>
<evidence type="ECO:0000256" key="5">
    <source>
        <dbReference type="ARBA" id="ARBA00023002"/>
    </source>
</evidence>
<dbReference type="SUPFAM" id="SSF47203">
    <property type="entry name" value="Acyl-CoA dehydrogenase C-terminal domain-like"/>
    <property type="match status" value="1"/>
</dbReference>
<keyword evidence="9" id="KW-1185">Reference proteome</keyword>
<comment type="caution">
    <text evidence="8">The sequence shown here is derived from an EMBL/GenBank/DDBJ whole genome shotgun (WGS) entry which is preliminary data.</text>
</comment>
<accession>A0A5A7SAU0</accession>
<comment type="cofactor">
    <cofactor evidence="1">
        <name>FAD</name>
        <dbReference type="ChEBI" id="CHEBI:57692"/>
    </cofactor>
</comment>
<feature type="domain" description="Acyl-CoA dehydrogenase/oxidase N-terminal" evidence="7">
    <location>
        <begin position="63"/>
        <end position="172"/>
    </location>
</feature>
<dbReference type="InterPro" id="IPR009075">
    <property type="entry name" value="AcylCo_DH/oxidase_C"/>
</dbReference>
<keyword evidence="3" id="KW-0285">Flavoprotein</keyword>
<dbReference type="OrthoDB" id="8677713at2"/>
<dbReference type="InterPro" id="IPR009100">
    <property type="entry name" value="AcylCoA_DH/oxidase_NM_dom_sf"/>
</dbReference>
<dbReference type="GO" id="GO:0003995">
    <property type="term" value="F:acyl-CoA dehydrogenase activity"/>
    <property type="evidence" value="ECO:0007669"/>
    <property type="project" value="TreeGrafter"/>
</dbReference>
<evidence type="ECO:0000259" key="6">
    <source>
        <dbReference type="Pfam" id="PF00441"/>
    </source>
</evidence>
<dbReference type="PANTHER" id="PTHR43884:SF20">
    <property type="entry name" value="ACYL-COA DEHYDROGENASE FADE28"/>
    <property type="match status" value="1"/>
</dbReference>
<name>A0A5A7SAU0_9NOCA</name>
<evidence type="ECO:0000256" key="3">
    <source>
        <dbReference type="ARBA" id="ARBA00022630"/>
    </source>
</evidence>